<reference evidence="6" key="2">
    <citation type="journal article" date="2024" name="Plant">
        <title>Genomic evolution and insights into agronomic trait innovations of Sesamum species.</title>
        <authorList>
            <person name="Miao H."/>
            <person name="Wang L."/>
            <person name="Qu L."/>
            <person name="Liu H."/>
            <person name="Sun Y."/>
            <person name="Le M."/>
            <person name="Wang Q."/>
            <person name="Wei S."/>
            <person name="Zheng Y."/>
            <person name="Lin W."/>
            <person name="Duan Y."/>
            <person name="Cao H."/>
            <person name="Xiong S."/>
            <person name="Wang X."/>
            <person name="Wei L."/>
            <person name="Li C."/>
            <person name="Ma Q."/>
            <person name="Ju M."/>
            <person name="Zhao R."/>
            <person name="Li G."/>
            <person name="Mu C."/>
            <person name="Tian Q."/>
            <person name="Mei H."/>
            <person name="Zhang T."/>
            <person name="Gao T."/>
            <person name="Zhang H."/>
        </authorList>
    </citation>
    <scope>NUCLEOTIDE SEQUENCE</scope>
    <source>
        <strain evidence="6">KEN1</strain>
    </source>
</reference>
<dbReference type="Pfam" id="PF23598">
    <property type="entry name" value="LRR_14"/>
    <property type="match status" value="1"/>
</dbReference>
<name>A0AAW2UYL8_9LAMI</name>
<dbReference type="Gene3D" id="1.10.8.430">
    <property type="entry name" value="Helical domain of apoptotic protease-activating factors"/>
    <property type="match status" value="1"/>
</dbReference>
<evidence type="ECO:0000256" key="3">
    <source>
        <dbReference type="ARBA" id="ARBA00022821"/>
    </source>
</evidence>
<comment type="caution">
    <text evidence="6">The sequence shown here is derived from an EMBL/GenBank/DDBJ whole genome shotgun (WGS) entry which is preliminary data.</text>
</comment>
<evidence type="ECO:0000313" key="6">
    <source>
        <dbReference type="EMBL" id="KAL0421773.1"/>
    </source>
</evidence>
<dbReference type="InterPro" id="IPR042197">
    <property type="entry name" value="Apaf_helical"/>
</dbReference>
<gene>
    <name evidence="6" type="ORF">Slati_3200200</name>
</gene>
<organism evidence="6">
    <name type="scientific">Sesamum latifolium</name>
    <dbReference type="NCBI Taxonomy" id="2727402"/>
    <lineage>
        <taxon>Eukaryota</taxon>
        <taxon>Viridiplantae</taxon>
        <taxon>Streptophyta</taxon>
        <taxon>Embryophyta</taxon>
        <taxon>Tracheophyta</taxon>
        <taxon>Spermatophyta</taxon>
        <taxon>Magnoliopsida</taxon>
        <taxon>eudicotyledons</taxon>
        <taxon>Gunneridae</taxon>
        <taxon>Pentapetalae</taxon>
        <taxon>asterids</taxon>
        <taxon>lamiids</taxon>
        <taxon>Lamiales</taxon>
        <taxon>Pedaliaceae</taxon>
        <taxon>Sesamum</taxon>
    </lineage>
</organism>
<protein>
    <submittedName>
        <fullName evidence="6">Late blight resistance proteinR1A-10</fullName>
    </submittedName>
</protein>
<dbReference type="PANTHER" id="PTHR23155:SF1152">
    <property type="entry name" value="AAA+ ATPASE DOMAIN-CONTAINING PROTEIN"/>
    <property type="match status" value="1"/>
</dbReference>
<dbReference type="InterPro" id="IPR002182">
    <property type="entry name" value="NB-ARC"/>
</dbReference>
<dbReference type="GO" id="GO:0098542">
    <property type="term" value="P:defense response to other organism"/>
    <property type="evidence" value="ECO:0007669"/>
    <property type="project" value="TreeGrafter"/>
</dbReference>
<dbReference type="InterPro" id="IPR027417">
    <property type="entry name" value="P-loop_NTPase"/>
</dbReference>
<dbReference type="SUPFAM" id="SSF52058">
    <property type="entry name" value="L domain-like"/>
    <property type="match status" value="1"/>
</dbReference>
<dbReference type="GO" id="GO:0043531">
    <property type="term" value="F:ADP binding"/>
    <property type="evidence" value="ECO:0007669"/>
    <property type="project" value="InterPro"/>
</dbReference>
<reference evidence="6" key="1">
    <citation type="submission" date="2020-06" db="EMBL/GenBank/DDBJ databases">
        <authorList>
            <person name="Li T."/>
            <person name="Hu X."/>
            <person name="Zhang T."/>
            <person name="Song X."/>
            <person name="Zhang H."/>
            <person name="Dai N."/>
            <person name="Sheng W."/>
            <person name="Hou X."/>
            <person name="Wei L."/>
        </authorList>
    </citation>
    <scope>NUCLEOTIDE SEQUENCE</scope>
    <source>
        <strain evidence="6">KEN1</strain>
        <tissue evidence="6">Leaf</tissue>
    </source>
</reference>
<evidence type="ECO:0000259" key="4">
    <source>
        <dbReference type="Pfam" id="PF00931"/>
    </source>
</evidence>
<sequence length="661" mass="76183">MKKIIEAIRLPEEEEDDVVVSSRIDQYFGLKKPKIIGLIDELFEIRLYITDYPYEDPERLIVVAVEGMAGIGKTALVSAVYLDPRINRRYLIVIDDVWNSRVWDELKKAFPDDRNKSRVIVTTRLSNIAQHASSTMFWHKKQLLNEEESWHLLREKVFGGEKNSCPSQLEEAGRKIAEKCQGLPLMIITLAKHLFQAEKTAEYWEKVAKKEHSDIIAADEEFFKLIKLWCAEEFLESNMARRLEYVAMESLDQLVRANVVMVCEQRFSILAITKTCKLHPAFLHLCMKKAGNNNFFHVIGSSVNQGIENQRRLCIHNNGLFGIKDVRESMASVANMRSLLCSGPHHPYPVPICLGCFSLLRVLDALTIRFYRFPNEVIKLVKLRYIAFTYNGEIPASISKLQNLQYLIVHQYLNIISYGAHRWYLPMEIWNMQELRHLEVMGSDLPEPSYDTDYLWNLLTLYGISTRSCTKEVLERMPSLMKLGIQIRLAVDDDDVVVEPLCCFGSLADLTLLETLKCCIVNPKRRVHAVISRVPIFPSNITKLTLSGFGFPWEQMSTIAHLPKLDVLKLQCNAFQGQEWTSYEGEFPQLKYLLLEDIDLRIPPKYGDKEYIRIDVIECNPGLVAFAKEEILKIDELENESRFIVVNIESSGDDSRQFMSN</sequence>
<accession>A0AAW2UYL8</accession>
<dbReference type="EMBL" id="JACGWN010000011">
    <property type="protein sequence ID" value="KAL0421773.1"/>
    <property type="molecule type" value="Genomic_DNA"/>
</dbReference>
<dbReference type="PANTHER" id="PTHR23155">
    <property type="entry name" value="DISEASE RESISTANCE PROTEIN RP"/>
    <property type="match status" value="1"/>
</dbReference>
<feature type="domain" description="Disease resistance R13L4/SHOC-2-like LRR" evidence="5">
    <location>
        <begin position="337"/>
        <end position="596"/>
    </location>
</feature>
<dbReference type="SUPFAM" id="SSF52540">
    <property type="entry name" value="P-loop containing nucleoside triphosphate hydrolases"/>
    <property type="match status" value="1"/>
</dbReference>
<dbReference type="AlphaFoldDB" id="A0AAW2UYL8"/>
<keyword evidence="3" id="KW-0611">Plant defense</keyword>
<dbReference type="InterPro" id="IPR044974">
    <property type="entry name" value="Disease_R_plants"/>
</dbReference>
<dbReference type="InterPro" id="IPR032675">
    <property type="entry name" value="LRR_dom_sf"/>
</dbReference>
<keyword evidence="2" id="KW-0677">Repeat</keyword>
<dbReference type="InterPro" id="IPR055414">
    <property type="entry name" value="LRR_R13L4/SHOC2-like"/>
</dbReference>
<dbReference type="Gene3D" id="3.40.50.300">
    <property type="entry name" value="P-loop containing nucleotide triphosphate hydrolases"/>
    <property type="match status" value="1"/>
</dbReference>
<dbReference type="Gene3D" id="3.80.10.10">
    <property type="entry name" value="Ribonuclease Inhibitor"/>
    <property type="match status" value="1"/>
</dbReference>
<feature type="domain" description="NB-ARC" evidence="4">
    <location>
        <begin position="87"/>
        <end position="160"/>
    </location>
</feature>
<dbReference type="GO" id="GO:0005737">
    <property type="term" value="C:cytoplasm"/>
    <property type="evidence" value="ECO:0007669"/>
    <property type="project" value="UniProtKB-SubCell"/>
</dbReference>
<evidence type="ECO:0000256" key="2">
    <source>
        <dbReference type="ARBA" id="ARBA00022737"/>
    </source>
</evidence>
<proteinExistence type="predicted"/>
<evidence type="ECO:0000256" key="1">
    <source>
        <dbReference type="ARBA" id="ARBA00022614"/>
    </source>
</evidence>
<dbReference type="Pfam" id="PF00931">
    <property type="entry name" value="NB-ARC"/>
    <property type="match status" value="1"/>
</dbReference>
<evidence type="ECO:0000259" key="5">
    <source>
        <dbReference type="Pfam" id="PF23598"/>
    </source>
</evidence>
<keyword evidence="1" id="KW-0433">Leucine-rich repeat</keyword>